<proteinExistence type="predicted"/>
<dbReference type="SUPFAM" id="SSF56219">
    <property type="entry name" value="DNase I-like"/>
    <property type="match status" value="1"/>
</dbReference>
<name>A0AAP0N4K5_LIQFO</name>
<dbReference type="Proteomes" id="UP001415857">
    <property type="component" value="Unassembled WGS sequence"/>
</dbReference>
<comment type="caution">
    <text evidence="1">The sequence shown here is derived from an EMBL/GenBank/DDBJ whole genome shotgun (WGS) entry which is preliminary data.</text>
</comment>
<dbReference type="AlphaFoldDB" id="A0AAP0N4K5"/>
<dbReference type="Gene3D" id="3.60.10.10">
    <property type="entry name" value="Endonuclease/exonuclease/phosphatase"/>
    <property type="match status" value="1"/>
</dbReference>
<reference evidence="1 2" key="1">
    <citation type="journal article" date="2024" name="Plant J.">
        <title>Genome sequences and population genomics reveal climatic adaptation and genomic divergence between two closely related sweetgum species.</title>
        <authorList>
            <person name="Xu W.Q."/>
            <person name="Ren C.Q."/>
            <person name="Zhang X.Y."/>
            <person name="Comes H.P."/>
            <person name="Liu X.H."/>
            <person name="Li Y.G."/>
            <person name="Kettle C.J."/>
            <person name="Jalonen R."/>
            <person name="Gaisberger H."/>
            <person name="Ma Y.Z."/>
            <person name="Qiu Y.X."/>
        </authorList>
    </citation>
    <scope>NUCLEOTIDE SEQUENCE [LARGE SCALE GENOMIC DNA]</scope>
    <source>
        <strain evidence="1">Hangzhou</strain>
    </source>
</reference>
<dbReference type="EMBL" id="JBBPBK010000300">
    <property type="protein sequence ID" value="KAK9265811.1"/>
    <property type="molecule type" value="Genomic_DNA"/>
</dbReference>
<sequence length="159" mass="17850">MLKILPWNTRGLGSTIKRKAIRRIISEKRIIVIYIQETKLEVIDQRCVNQIWGGSNNVGVEWAKASGMARGLCIWWDLDEFDKSNVIIGDRIIIGDSILLCSGVLAAGSIQVSFFDWCWICSFSLEQSVGLVFGRLALFDIRISGCCDINGLSFWLDSC</sequence>
<keyword evidence="2" id="KW-1185">Reference proteome</keyword>
<protein>
    <submittedName>
        <fullName evidence="1">Uncharacterized protein</fullName>
    </submittedName>
</protein>
<organism evidence="1 2">
    <name type="scientific">Liquidambar formosana</name>
    <name type="common">Formosan gum</name>
    <dbReference type="NCBI Taxonomy" id="63359"/>
    <lineage>
        <taxon>Eukaryota</taxon>
        <taxon>Viridiplantae</taxon>
        <taxon>Streptophyta</taxon>
        <taxon>Embryophyta</taxon>
        <taxon>Tracheophyta</taxon>
        <taxon>Spermatophyta</taxon>
        <taxon>Magnoliopsida</taxon>
        <taxon>eudicotyledons</taxon>
        <taxon>Gunneridae</taxon>
        <taxon>Pentapetalae</taxon>
        <taxon>Saxifragales</taxon>
        <taxon>Altingiaceae</taxon>
        <taxon>Liquidambar</taxon>
    </lineage>
</organism>
<dbReference type="InterPro" id="IPR036691">
    <property type="entry name" value="Endo/exonu/phosph_ase_sf"/>
</dbReference>
<accession>A0AAP0N4K5</accession>
<gene>
    <name evidence="1" type="ORF">L1049_017787</name>
</gene>
<evidence type="ECO:0000313" key="2">
    <source>
        <dbReference type="Proteomes" id="UP001415857"/>
    </source>
</evidence>
<evidence type="ECO:0000313" key="1">
    <source>
        <dbReference type="EMBL" id="KAK9265811.1"/>
    </source>
</evidence>